<name>A0ABY4PWK6_9ACTN</name>
<gene>
    <name evidence="1" type="ORF">M4V62_26060</name>
</gene>
<sequence>MTTQSPAATTSPAAPPYEPLRFEATIPAQNAGPDADAGARIDSDGIHVRWVMPEIFHDLPLHEEDEDEGARLLEELAAKALPGAEDEDMLKLAVICALGIDDLLEAGAEYAAIAVGAVGDDPCSATVYAALVDSPEDEDADPLAAIASSLRRDDAGEVREILLPCGPAVSCVGTRVDKVTGELTESPDGIRIPTSFIRVYVPLPNGTTLVMELGTPTQVGWDQFSTMFGNIVSSIRLFEADGEPLIIPDRDTDA</sequence>
<keyword evidence="2" id="KW-1185">Reference proteome</keyword>
<dbReference type="RefSeq" id="WP_249589640.1">
    <property type="nucleotide sequence ID" value="NZ_BAAAQL010000026.1"/>
</dbReference>
<evidence type="ECO:0000313" key="2">
    <source>
        <dbReference type="Proteomes" id="UP000829992"/>
    </source>
</evidence>
<protein>
    <submittedName>
        <fullName evidence="1">Uncharacterized protein</fullName>
    </submittedName>
</protein>
<evidence type="ECO:0000313" key="1">
    <source>
        <dbReference type="EMBL" id="UQT58268.1"/>
    </source>
</evidence>
<dbReference type="Proteomes" id="UP000829992">
    <property type="component" value="Chromosome"/>
</dbReference>
<organism evidence="1 2">
    <name type="scientific">Streptomyces durmitorensis</name>
    <dbReference type="NCBI Taxonomy" id="319947"/>
    <lineage>
        <taxon>Bacteria</taxon>
        <taxon>Bacillati</taxon>
        <taxon>Actinomycetota</taxon>
        <taxon>Actinomycetes</taxon>
        <taxon>Kitasatosporales</taxon>
        <taxon>Streptomycetaceae</taxon>
        <taxon>Streptomyces</taxon>
    </lineage>
</organism>
<reference evidence="1 2" key="1">
    <citation type="submission" date="2022-05" db="EMBL/GenBank/DDBJ databases">
        <authorList>
            <person name="Zhou X."/>
            <person name="Li K."/>
            <person name="Man Y."/>
        </authorList>
    </citation>
    <scope>NUCLEOTIDE SEQUENCE [LARGE SCALE GENOMIC DNA]</scope>
    <source>
        <strain evidence="1 2">MS405</strain>
    </source>
</reference>
<accession>A0ABY4PWK6</accession>
<dbReference type="EMBL" id="CP097289">
    <property type="protein sequence ID" value="UQT58268.1"/>
    <property type="molecule type" value="Genomic_DNA"/>
</dbReference>
<proteinExistence type="predicted"/>